<protein>
    <recommendedName>
        <fullName evidence="1">YtkA-like domain-containing protein</fullName>
    </recommendedName>
</protein>
<dbReference type="Pfam" id="PF13115">
    <property type="entry name" value="YtkA"/>
    <property type="match status" value="1"/>
</dbReference>
<accession>A0A344LCJ0</accession>
<feature type="domain" description="YtkA-like" evidence="1">
    <location>
        <begin position="40"/>
        <end position="116"/>
    </location>
</feature>
<dbReference type="AlphaFoldDB" id="A0A344LCJ0"/>
<gene>
    <name evidence="2" type="ORF">A4R43_27485</name>
</gene>
<evidence type="ECO:0000313" key="2">
    <source>
        <dbReference type="EMBL" id="AXB45764.1"/>
    </source>
</evidence>
<dbReference type="EMBL" id="CP015163">
    <property type="protein sequence ID" value="AXB45764.1"/>
    <property type="molecule type" value="Genomic_DNA"/>
</dbReference>
<organism evidence="2 3">
    <name type="scientific">Amycolatopsis albispora</name>
    <dbReference type="NCBI Taxonomy" id="1804986"/>
    <lineage>
        <taxon>Bacteria</taxon>
        <taxon>Bacillati</taxon>
        <taxon>Actinomycetota</taxon>
        <taxon>Actinomycetes</taxon>
        <taxon>Pseudonocardiales</taxon>
        <taxon>Pseudonocardiaceae</taxon>
        <taxon>Amycolatopsis</taxon>
    </lineage>
</organism>
<sequence length="136" mass="14202">MKKPVALGIAGAALLAVLAWLLWPAGSDGAASMEVAGQHHTVRLRVEAPKTGLNAFDLEVADALGHPAEGLEVTVEPVMAQMGHALEPVPATPRAPGRYHAADTLLPMSGQWEITVRLRDGTAGTEELVFPLLVGS</sequence>
<name>A0A344LCJ0_9PSEU</name>
<keyword evidence="3" id="KW-1185">Reference proteome</keyword>
<evidence type="ECO:0000313" key="3">
    <source>
        <dbReference type="Proteomes" id="UP000250434"/>
    </source>
</evidence>
<dbReference type="KEGG" id="aab:A4R43_27485"/>
<dbReference type="Proteomes" id="UP000250434">
    <property type="component" value="Chromosome"/>
</dbReference>
<evidence type="ECO:0000259" key="1">
    <source>
        <dbReference type="Pfam" id="PF13115"/>
    </source>
</evidence>
<dbReference type="RefSeq" id="WP_236808319.1">
    <property type="nucleotide sequence ID" value="NZ_CP015163.1"/>
</dbReference>
<proteinExistence type="predicted"/>
<reference evidence="2 3" key="1">
    <citation type="submission" date="2016-04" db="EMBL/GenBank/DDBJ databases">
        <title>Complete genome sequence and analysis of deep-sea sediment isolate, Amycolatopsis sp. WP1.</title>
        <authorList>
            <person name="Wang H."/>
            <person name="Chen S."/>
            <person name="Wu Q."/>
        </authorList>
    </citation>
    <scope>NUCLEOTIDE SEQUENCE [LARGE SCALE GENOMIC DNA]</scope>
    <source>
        <strain evidence="2 3">WP1</strain>
    </source>
</reference>
<dbReference type="InterPro" id="IPR032693">
    <property type="entry name" value="YtkA-like_dom"/>
</dbReference>